<organism evidence="3 4">
    <name type="scientific">[Phormidium ambiguum] IAM M-71</name>
    <dbReference type="NCBI Taxonomy" id="454136"/>
    <lineage>
        <taxon>Bacteria</taxon>
        <taxon>Bacillati</taxon>
        <taxon>Cyanobacteriota</taxon>
        <taxon>Cyanophyceae</taxon>
        <taxon>Oscillatoriophycideae</taxon>
        <taxon>Aerosakkonematales</taxon>
        <taxon>Aerosakkonemataceae</taxon>
        <taxon>Floridanema</taxon>
    </lineage>
</organism>
<proteinExistence type="inferred from homology"/>
<evidence type="ECO:0000256" key="2">
    <source>
        <dbReference type="RuleBase" id="RU362080"/>
    </source>
</evidence>
<dbReference type="Gene3D" id="3.40.1620.10">
    <property type="entry name" value="YefM-like domain"/>
    <property type="match status" value="1"/>
</dbReference>
<dbReference type="EMBL" id="MRCE01000002">
    <property type="protein sequence ID" value="OKH40356.1"/>
    <property type="molecule type" value="Genomic_DNA"/>
</dbReference>
<protein>
    <recommendedName>
        <fullName evidence="2">Antitoxin</fullName>
    </recommendedName>
</protein>
<dbReference type="InterPro" id="IPR006442">
    <property type="entry name" value="Antitoxin_Phd/YefM"/>
</dbReference>
<evidence type="ECO:0000313" key="3">
    <source>
        <dbReference type="EMBL" id="OKH40356.1"/>
    </source>
</evidence>
<dbReference type="Pfam" id="PF02604">
    <property type="entry name" value="PhdYeFM_antitox"/>
    <property type="match status" value="1"/>
</dbReference>
<comment type="function">
    <text evidence="2">Antitoxin component of a type II toxin-antitoxin (TA) system.</text>
</comment>
<dbReference type="OrthoDB" id="464714at2"/>
<reference evidence="3 4" key="1">
    <citation type="submission" date="2016-11" db="EMBL/GenBank/DDBJ databases">
        <title>Draft Genome Sequences of Nine Cyanobacterial Strains from Diverse Habitats.</title>
        <authorList>
            <person name="Zhu T."/>
            <person name="Hou S."/>
            <person name="Lu X."/>
            <person name="Hess W.R."/>
        </authorList>
    </citation>
    <scope>NUCLEOTIDE SEQUENCE [LARGE SCALE GENOMIC DNA]</scope>
    <source>
        <strain evidence="3 4">IAM M-71</strain>
    </source>
</reference>
<dbReference type="SUPFAM" id="SSF143120">
    <property type="entry name" value="YefM-like"/>
    <property type="match status" value="1"/>
</dbReference>
<dbReference type="InterPro" id="IPR036165">
    <property type="entry name" value="YefM-like_sf"/>
</dbReference>
<comment type="similarity">
    <text evidence="1 2">Belongs to the phD/YefM antitoxin family.</text>
</comment>
<dbReference type="STRING" id="454136.NIES2119_01655"/>
<dbReference type="AlphaFoldDB" id="A0A1U7ISD3"/>
<comment type="caution">
    <text evidence="3">The sequence shown here is derived from an EMBL/GenBank/DDBJ whole genome shotgun (WGS) entry which is preliminary data.</text>
</comment>
<dbReference type="RefSeq" id="WP_073591737.1">
    <property type="nucleotide sequence ID" value="NZ_MRCE01000002.1"/>
</dbReference>
<name>A0A1U7ISD3_9CYAN</name>
<evidence type="ECO:0000256" key="1">
    <source>
        <dbReference type="ARBA" id="ARBA00009981"/>
    </source>
</evidence>
<gene>
    <name evidence="3" type="ORF">NIES2119_01655</name>
</gene>
<evidence type="ECO:0000313" key="4">
    <source>
        <dbReference type="Proteomes" id="UP000185860"/>
    </source>
</evidence>
<dbReference type="Proteomes" id="UP000185860">
    <property type="component" value="Unassembled WGS sequence"/>
</dbReference>
<sequence>MNTVKIVDTNQQLTELVNHATNTGELIILTADGKAKAVLLGVEAFEELLGMREYSQRELMPFDDLQKQFQEALREAGYDSHEKIVNLVQEIKQEITKQH</sequence>
<accession>A0A1U7ISD3</accession>